<feature type="region of interest" description="Disordered" evidence="2">
    <location>
        <begin position="189"/>
        <end position="221"/>
    </location>
</feature>
<accession>A0A8K1CK05</accession>
<evidence type="ECO:0000256" key="1">
    <source>
        <dbReference type="SAM" id="Coils"/>
    </source>
</evidence>
<dbReference type="Proteomes" id="UP000794436">
    <property type="component" value="Unassembled WGS sequence"/>
</dbReference>
<feature type="region of interest" description="Disordered" evidence="2">
    <location>
        <begin position="105"/>
        <end position="136"/>
    </location>
</feature>
<gene>
    <name evidence="3" type="ORF">Poli38472_014238</name>
</gene>
<evidence type="ECO:0000313" key="4">
    <source>
        <dbReference type="Proteomes" id="UP000794436"/>
    </source>
</evidence>
<name>A0A8K1CK05_PYTOL</name>
<dbReference type="OrthoDB" id="78207at2759"/>
<feature type="compositionally biased region" description="Polar residues" evidence="2">
    <location>
        <begin position="231"/>
        <end position="241"/>
    </location>
</feature>
<proteinExistence type="predicted"/>
<keyword evidence="4" id="KW-1185">Reference proteome</keyword>
<evidence type="ECO:0000313" key="3">
    <source>
        <dbReference type="EMBL" id="TMW64121.1"/>
    </source>
</evidence>
<dbReference type="AlphaFoldDB" id="A0A8K1CK05"/>
<comment type="caution">
    <text evidence="3">The sequence shown here is derived from an EMBL/GenBank/DDBJ whole genome shotgun (WGS) entry which is preliminary data.</text>
</comment>
<feature type="coiled-coil region" evidence="1">
    <location>
        <begin position="33"/>
        <end position="64"/>
    </location>
</feature>
<feature type="compositionally biased region" description="Low complexity" evidence="2">
    <location>
        <begin position="125"/>
        <end position="136"/>
    </location>
</feature>
<evidence type="ECO:0000256" key="2">
    <source>
        <dbReference type="SAM" id="MobiDB-lite"/>
    </source>
</evidence>
<dbReference type="EMBL" id="SPLM01000041">
    <property type="protein sequence ID" value="TMW64121.1"/>
    <property type="molecule type" value="Genomic_DNA"/>
</dbReference>
<keyword evidence="1" id="KW-0175">Coiled coil</keyword>
<feature type="region of interest" description="Disordered" evidence="2">
    <location>
        <begin position="231"/>
        <end position="250"/>
    </location>
</feature>
<feature type="compositionally biased region" description="Basic and acidic residues" evidence="2">
    <location>
        <begin position="107"/>
        <end position="116"/>
    </location>
</feature>
<organism evidence="3 4">
    <name type="scientific">Pythium oligandrum</name>
    <name type="common">Mycoparasitic fungus</name>
    <dbReference type="NCBI Taxonomy" id="41045"/>
    <lineage>
        <taxon>Eukaryota</taxon>
        <taxon>Sar</taxon>
        <taxon>Stramenopiles</taxon>
        <taxon>Oomycota</taxon>
        <taxon>Peronosporomycetes</taxon>
        <taxon>Pythiales</taxon>
        <taxon>Pythiaceae</taxon>
        <taxon>Pythium</taxon>
    </lineage>
</organism>
<protein>
    <submittedName>
        <fullName evidence="3">Uncharacterized protein</fullName>
    </submittedName>
</protein>
<reference evidence="3" key="1">
    <citation type="submission" date="2019-03" db="EMBL/GenBank/DDBJ databases">
        <title>Long read genome sequence of the mycoparasitic Pythium oligandrum ATCC 38472 isolated from sugarbeet rhizosphere.</title>
        <authorList>
            <person name="Gaulin E."/>
        </authorList>
    </citation>
    <scope>NUCLEOTIDE SEQUENCE</scope>
    <source>
        <strain evidence="3">ATCC 38472_TT</strain>
    </source>
</reference>
<sequence>MDTPAVSLFCRACRGKLAESTTSSSTLPTLSVLVQTEAKYQEQLRLLRQQQELLQRRQNEMELRKRSQVEAAEREKQLARTRRRHFQLLMKQRALHEAERLQTMAQETKDDADASKPKRRVKRSMPPAAAPMDNNAAIAPRPVPIRHNTQNTSQHESKAAELAERAAQEHRRKQKMLTASCYAQDLTPLIHGSKPKKLPAPPTQPASTNMKTKAQKSSKAGKIRLVPITKSSEPVSSNQRSVSEEREMELRVKIPKQRTEGSMSSQPTPLTAEIRPIAWIYDLGKEVLGEDAVPASSIGSQSPMMGRSTSLQQLSTVYEQDHDEETREYDQHQRSHSFLSGVGQRVTLAPLVSTTPPPSHTEPAAKWEYSSDRLASLLAKYNISVASTT</sequence>